<reference evidence="3" key="1">
    <citation type="submission" date="2016-10" db="EMBL/GenBank/DDBJ databases">
        <authorList>
            <person name="Varghese N."/>
            <person name="Submissions S."/>
        </authorList>
    </citation>
    <scope>NUCLEOTIDE SEQUENCE [LARGE SCALE GENOMIC DNA]</scope>
    <source>
        <strain evidence="3">CGMCC 4.3516</strain>
    </source>
</reference>
<evidence type="ECO:0000313" key="3">
    <source>
        <dbReference type="Proteomes" id="UP000198949"/>
    </source>
</evidence>
<keyword evidence="1" id="KW-1133">Transmembrane helix</keyword>
<evidence type="ECO:0000256" key="1">
    <source>
        <dbReference type="SAM" id="Phobius"/>
    </source>
</evidence>
<dbReference type="AlphaFoldDB" id="A0A1G6YRL7"/>
<keyword evidence="1" id="KW-0812">Transmembrane</keyword>
<organism evidence="2 3">
    <name type="scientific">Glycomyces harbinensis</name>
    <dbReference type="NCBI Taxonomy" id="58114"/>
    <lineage>
        <taxon>Bacteria</taxon>
        <taxon>Bacillati</taxon>
        <taxon>Actinomycetota</taxon>
        <taxon>Actinomycetes</taxon>
        <taxon>Glycomycetales</taxon>
        <taxon>Glycomycetaceae</taxon>
        <taxon>Glycomyces</taxon>
    </lineage>
</organism>
<keyword evidence="1" id="KW-0472">Membrane</keyword>
<evidence type="ECO:0000313" key="2">
    <source>
        <dbReference type="EMBL" id="SDD92206.1"/>
    </source>
</evidence>
<proteinExistence type="predicted"/>
<dbReference type="Proteomes" id="UP000198949">
    <property type="component" value="Unassembled WGS sequence"/>
</dbReference>
<keyword evidence="3" id="KW-1185">Reference proteome</keyword>
<dbReference type="STRING" id="58114.SAMN05216270_109101"/>
<gene>
    <name evidence="2" type="ORF">SAMN05216270_109101</name>
</gene>
<dbReference type="EMBL" id="FNAD01000009">
    <property type="protein sequence ID" value="SDD92206.1"/>
    <property type="molecule type" value="Genomic_DNA"/>
</dbReference>
<sequence length="207" mass="22903">MEGMEPDSPTDRLRPLRRREVFHRYLYWIDLPGPGGDPVRYTVEADGNEDWVALLYADGRRVAKADLPARLPVPGGVVEVDLGLYGVTRVHFVPDDGAERRLAPVRGTLEDLRGRFARRHPGASRAIGWAAVAALAVNLVLAAPQAVEFVSEIPRVAERFGTFDSPVDLPAWLNIGLVFAGAAASVERVLTFRRNRVLDIETIWTDI</sequence>
<feature type="transmembrane region" description="Helical" evidence="1">
    <location>
        <begin position="126"/>
        <end position="147"/>
    </location>
</feature>
<feature type="transmembrane region" description="Helical" evidence="1">
    <location>
        <begin position="167"/>
        <end position="186"/>
    </location>
</feature>
<protein>
    <submittedName>
        <fullName evidence="2">Uncharacterized protein</fullName>
    </submittedName>
</protein>
<accession>A0A1G6YRL7</accession>
<name>A0A1G6YRL7_9ACTN</name>